<evidence type="ECO:0000313" key="9">
    <source>
        <dbReference type="Proteomes" id="UP000215767"/>
    </source>
</evidence>
<dbReference type="FunFam" id="3.40.640.10:FF:000021">
    <property type="entry name" value="Glutamate-1-semialdehyde 2,1-aminomutase"/>
    <property type="match status" value="1"/>
</dbReference>
<keyword evidence="9" id="KW-1185">Reference proteome</keyword>
<evidence type="ECO:0000256" key="6">
    <source>
        <dbReference type="ARBA" id="ARBA00023244"/>
    </source>
</evidence>
<comment type="cofactor">
    <cofactor evidence="1 7">
        <name>pyridoxal 5'-phosphate</name>
        <dbReference type="ChEBI" id="CHEBI:597326"/>
    </cofactor>
</comment>
<dbReference type="NCBIfam" id="TIGR00713">
    <property type="entry name" value="hemL"/>
    <property type="match status" value="1"/>
</dbReference>
<dbReference type="GO" id="GO:0042286">
    <property type="term" value="F:glutamate-1-semialdehyde 2,1-aminomutase activity"/>
    <property type="evidence" value="ECO:0007669"/>
    <property type="project" value="UniProtKB-UniRule"/>
</dbReference>
<dbReference type="EMBL" id="NEVS01000004">
    <property type="protein sequence ID" value="OZI62519.1"/>
    <property type="molecule type" value="Genomic_DNA"/>
</dbReference>
<name>A0A261UKW4_9BORD</name>
<keyword evidence="5 7" id="KW-0413">Isomerase</keyword>
<dbReference type="OrthoDB" id="3398487at2"/>
<comment type="subunit">
    <text evidence="7">Homodimer.</text>
</comment>
<dbReference type="GO" id="GO:0006782">
    <property type="term" value="P:protoporphyrinogen IX biosynthetic process"/>
    <property type="evidence" value="ECO:0007669"/>
    <property type="project" value="UniProtKB-UniRule"/>
</dbReference>
<dbReference type="NCBIfam" id="NF000818">
    <property type="entry name" value="PRK00062.1"/>
    <property type="match status" value="1"/>
</dbReference>
<dbReference type="InterPro" id="IPR004639">
    <property type="entry name" value="4pyrrol_synth_GluAld_NH2Trfase"/>
</dbReference>
<dbReference type="UniPathway" id="UPA00251">
    <property type="reaction ID" value="UER00317"/>
</dbReference>
<dbReference type="Pfam" id="PF00202">
    <property type="entry name" value="Aminotran_3"/>
    <property type="match status" value="1"/>
</dbReference>
<dbReference type="InterPro" id="IPR015421">
    <property type="entry name" value="PyrdxlP-dep_Trfase_major"/>
</dbReference>
<dbReference type="CDD" id="cd00610">
    <property type="entry name" value="OAT_like"/>
    <property type="match status" value="1"/>
</dbReference>
<comment type="pathway">
    <text evidence="2">Porphyrin-containing compound metabolism; protoporphyrin-IX biosynthesis; 5-aminolevulinate from L-glutamyl-tRNA(Glu): step 2/2.</text>
</comment>
<keyword evidence="6 7" id="KW-0627">Porphyrin biosynthesis</keyword>
<dbReference type="Gene3D" id="3.40.640.10">
    <property type="entry name" value="Type I PLP-dependent aspartate aminotransferase-like (Major domain)"/>
    <property type="match status" value="1"/>
</dbReference>
<dbReference type="HAMAP" id="MF_00375">
    <property type="entry name" value="HemL_aminotrans_3"/>
    <property type="match status" value="1"/>
</dbReference>
<dbReference type="GO" id="GO:0030170">
    <property type="term" value="F:pyridoxal phosphate binding"/>
    <property type="evidence" value="ECO:0007669"/>
    <property type="project" value="InterPro"/>
</dbReference>
<comment type="catalytic activity">
    <reaction evidence="7">
        <text>(S)-4-amino-5-oxopentanoate = 5-aminolevulinate</text>
        <dbReference type="Rhea" id="RHEA:14265"/>
        <dbReference type="ChEBI" id="CHEBI:57501"/>
        <dbReference type="ChEBI" id="CHEBI:356416"/>
        <dbReference type="EC" id="5.4.3.8"/>
    </reaction>
</comment>
<evidence type="ECO:0000256" key="1">
    <source>
        <dbReference type="ARBA" id="ARBA00001933"/>
    </source>
</evidence>
<organism evidence="8 9">
    <name type="scientific">Bordetella genomosp. 11</name>
    <dbReference type="NCBI Taxonomy" id="1416808"/>
    <lineage>
        <taxon>Bacteria</taxon>
        <taxon>Pseudomonadati</taxon>
        <taxon>Pseudomonadota</taxon>
        <taxon>Betaproteobacteria</taxon>
        <taxon>Burkholderiales</taxon>
        <taxon>Alcaligenaceae</taxon>
        <taxon>Bordetella</taxon>
    </lineage>
</organism>
<dbReference type="InterPro" id="IPR015422">
    <property type="entry name" value="PyrdxlP-dep_Trfase_small"/>
</dbReference>
<dbReference type="PANTHER" id="PTHR43713:SF3">
    <property type="entry name" value="GLUTAMATE-1-SEMIALDEHYDE 2,1-AMINOMUTASE 1, CHLOROPLASTIC-RELATED"/>
    <property type="match status" value="1"/>
</dbReference>
<evidence type="ECO:0000313" key="8">
    <source>
        <dbReference type="EMBL" id="OZI62519.1"/>
    </source>
</evidence>
<evidence type="ECO:0000256" key="7">
    <source>
        <dbReference type="HAMAP-Rule" id="MF_00375"/>
    </source>
</evidence>
<dbReference type="GO" id="GO:0008483">
    <property type="term" value="F:transaminase activity"/>
    <property type="evidence" value="ECO:0007669"/>
    <property type="project" value="InterPro"/>
</dbReference>
<sequence>MSSNAELFERASRSIPGGVNSPVRAFRSVGGTPRFIARGQGPYVWDAEGTRYVDYIGSWGPAILGHAHPDVVRAVQEAAVNGLSFGAPTQAEITLAETLIARMPSMEQVRLVSSGTEATMTAIRLARGATARKKIIKFEGCYHGHADSLLVKAGSGLLTFGNPTSAGVPAEFVEHTLVLDYNDLEGVRAAFTQYGHDIACIIVEPVAGNMNLVRPQPGFLQGLRDLCTQHGALLIFDEVMTGFRVGPQGVQGLTGIRPDLTTLAKVIGGGMPVGAFGGSRDIMRHIAPLGAVYQAGTLSGNPVAVAAGLETLRLIGQPGFYDALAAATRRLADGLSERARAAGVPFSADAIGGMFGIYFSEKIPTTLAEVSACDVEAFKRFFHAMLERGVHFAPSAFEAGFVSAAHDEAAIRHTLDAAEQVFASMKG</sequence>
<evidence type="ECO:0000256" key="4">
    <source>
        <dbReference type="ARBA" id="ARBA00022898"/>
    </source>
</evidence>
<dbReference type="SUPFAM" id="SSF53383">
    <property type="entry name" value="PLP-dependent transferases"/>
    <property type="match status" value="1"/>
</dbReference>
<dbReference type="InterPro" id="IPR015424">
    <property type="entry name" value="PyrdxlP-dep_Trfase"/>
</dbReference>
<comment type="similarity">
    <text evidence="3 7">Belongs to the class-III pyridoxal-phosphate-dependent aminotransferase family. HemL subfamily.</text>
</comment>
<keyword evidence="4 7" id="KW-0663">Pyridoxal phosphate</keyword>
<dbReference type="AlphaFoldDB" id="A0A261UKW4"/>
<evidence type="ECO:0000256" key="5">
    <source>
        <dbReference type="ARBA" id="ARBA00023235"/>
    </source>
</evidence>
<dbReference type="InterPro" id="IPR005814">
    <property type="entry name" value="Aminotrans_3"/>
</dbReference>
<dbReference type="PROSITE" id="PS00600">
    <property type="entry name" value="AA_TRANSFER_CLASS_3"/>
    <property type="match status" value="1"/>
</dbReference>
<dbReference type="EC" id="5.4.3.8" evidence="7"/>
<dbReference type="GO" id="GO:0005737">
    <property type="term" value="C:cytoplasm"/>
    <property type="evidence" value="ECO:0007669"/>
    <property type="project" value="UniProtKB-SubCell"/>
</dbReference>
<comment type="caution">
    <text evidence="8">The sequence shown here is derived from an EMBL/GenBank/DDBJ whole genome shotgun (WGS) entry which is preliminary data.</text>
</comment>
<keyword evidence="7" id="KW-0963">Cytoplasm</keyword>
<dbReference type="Gene3D" id="3.90.1150.10">
    <property type="entry name" value="Aspartate Aminotransferase, domain 1"/>
    <property type="match status" value="1"/>
</dbReference>
<dbReference type="InterPro" id="IPR049704">
    <property type="entry name" value="Aminotrans_3_PPA_site"/>
</dbReference>
<accession>A0A261UKW4</accession>
<evidence type="ECO:0000256" key="3">
    <source>
        <dbReference type="ARBA" id="ARBA00008981"/>
    </source>
</evidence>
<dbReference type="PANTHER" id="PTHR43713">
    <property type="entry name" value="GLUTAMATE-1-SEMIALDEHYDE 2,1-AMINOMUTASE"/>
    <property type="match status" value="1"/>
</dbReference>
<protein>
    <recommendedName>
        <fullName evidence="7">Glutamate-1-semialdehyde 2,1-aminomutase</fullName>
        <shortName evidence="7">GSA</shortName>
        <ecNumber evidence="7">5.4.3.8</ecNumber>
    </recommendedName>
    <alternativeName>
        <fullName evidence="7">Glutamate-1-semialdehyde aminotransferase</fullName>
        <shortName evidence="7">GSA-AT</shortName>
    </alternativeName>
</protein>
<dbReference type="RefSeq" id="WP_094843892.1">
    <property type="nucleotide sequence ID" value="NZ_NEVS01000004.1"/>
</dbReference>
<proteinExistence type="inferred from homology"/>
<dbReference type="Proteomes" id="UP000215767">
    <property type="component" value="Unassembled WGS sequence"/>
</dbReference>
<feature type="modified residue" description="N6-(pyridoxal phosphate)lysine" evidence="7">
    <location>
        <position position="265"/>
    </location>
</feature>
<reference evidence="9" key="1">
    <citation type="submission" date="2017-05" db="EMBL/GenBank/DDBJ databases">
        <title>Complete and WGS of Bordetella genogroups.</title>
        <authorList>
            <person name="Spilker T."/>
            <person name="Lipuma J."/>
        </authorList>
    </citation>
    <scope>NUCLEOTIDE SEQUENCE [LARGE SCALE GENOMIC DNA]</scope>
    <source>
        <strain evidence="9">AU8856</strain>
    </source>
</reference>
<comment type="subcellular location">
    <subcellularLocation>
        <location evidence="7">Cytoplasm</location>
    </subcellularLocation>
</comment>
<evidence type="ECO:0000256" key="2">
    <source>
        <dbReference type="ARBA" id="ARBA00004819"/>
    </source>
</evidence>
<gene>
    <name evidence="7" type="primary">hemL</name>
    <name evidence="8" type="ORF">CAL28_25490</name>
</gene>